<organism evidence="2 3">
    <name type="scientific">Thiothrix lacustris</name>
    <dbReference type="NCBI Taxonomy" id="525917"/>
    <lineage>
        <taxon>Bacteria</taxon>
        <taxon>Pseudomonadati</taxon>
        <taxon>Pseudomonadota</taxon>
        <taxon>Gammaproteobacteria</taxon>
        <taxon>Thiotrichales</taxon>
        <taxon>Thiotrichaceae</taxon>
        <taxon>Thiothrix</taxon>
    </lineage>
</organism>
<dbReference type="GO" id="GO:0005524">
    <property type="term" value="F:ATP binding"/>
    <property type="evidence" value="ECO:0007669"/>
    <property type="project" value="InterPro"/>
</dbReference>
<dbReference type="InterPro" id="IPR012796">
    <property type="entry name" value="Lysidine-tRNA-synth_C"/>
</dbReference>
<gene>
    <name evidence="2" type="ORF">BWK73_40830</name>
</gene>
<name>A0A1Y1QDL1_9GAMM</name>
<evidence type="ECO:0000313" key="2">
    <source>
        <dbReference type="EMBL" id="OQX03010.1"/>
    </source>
</evidence>
<dbReference type="Proteomes" id="UP000192491">
    <property type="component" value="Unassembled WGS sequence"/>
</dbReference>
<dbReference type="GO" id="GO:0016879">
    <property type="term" value="F:ligase activity, forming carbon-nitrogen bonds"/>
    <property type="evidence" value="ECO:0007669"/>
    <property type="project" value="InterPro"/>
</dbReference>
<proteinExistence type="predicted"/>
<reference evidence="2 3" key="1">
    <citation type="submission" date="2017-01" db="EMBL/GenBank/DDBJ databases">
        <title>Novel large sulfur bacteria in the metagenomes of groundwater-fed chemosynthetic microbial mats in the Lake Huron basin.</title>
        <authorList>
            <person name="Sharrar A.M."/>
            <person name="Flood B.E."/>
            <person name="Bailey J.V."/>
            <person name="Jones D.S."/>
            <person name="Biddanda B."/>
            <person name="Ruberg S.A."/>
            <person name="Marcus D.N."/>
            <person name="Dick G.J."/>
        </authorList>
    </citation>
    <scope>NUCLEOTIDE SEQUENCE [LARGE SCALE GENOMIC DNA]</scope>
    <source>
        <strain evidence="2">A8</strain>
    </source>
</reference>
<feature type="non-terminal residue" evidence="2">
    <location>
        <position position="1"/>
    </location>
</feature>
<dbReference type="GO" id="GO:0005737">
    <property type="term" value="C:cytoplasm"/>
    <property type="evidence" value="ECO:0007669"/>
    <property type="project" value="InterPro"/>
</dbReference>
<evidence type="ECO:0000259" key="1">
    <source>
        <dbReference type="Pfam" id="PF11734"/>
    </source>
</evidence>
<dbReference type="GO" id="GO:0008033">
    <property type="term" value="P:tRNA processing"/>
    <property type="evidence" value="ECO:0007669"/>
    <property type="project" value="InterPro"/>
</dbReference>
<protein>
    <recommendedName>
        <fullName evidence="1">Lysidine-tRNA(Ile) synthetase C-terminal domain-containing protein</fullName>
    </recommendedName>
</protein>
<evidence type="ECO:0000313" key="3">
    <source>
        <dbReference type="Proteomes" id="UP000192491"/>
    </source>
</evidence>
<feature type="domain" description="Lysidine-tRNA(Ile) synthetase C-terminal" evidence="1">
    <location>
        <begin position="1"/>
        <end position="37"/>
    </location>
</feature>
<comment type="caution">
    <text evidence="2">The sequence shown here is derived from an EMBL/GenBank/DDBJ whole genome shotgun (WGS) entry which is preliminary data.</text>
</comment>
<accession>A0A1Y1QDL1</accession>
<sequence length="39" mass="4603">HSLKHLLQEWGVPPWERERLPLVYVGERLVWVVGLSVQP</sequence>
<dbReference type="AlphaFoldDB" id="A0A1Y1QDL1"/>
<dbReference type="SUPFAM" id="SSF56037">
    <property type="entry name" value="PheT/TilS domain"/>
    <property type="match status" value="1"/>
</dbReference>
<dbReference type="EMBL" id="MTEJ01000437">
    <property type="protein sequence ID" value="OQX03010.1"/>
    <property type="molecule type" value="Genomic_DNA"/>
</dbReference>
<dbReference type="Pfam" id="PF11734">
    <property type="entry name" value="TilS_C"/>
    <property type="match status" value="1"/>
</dbReference>
<dbReference type="NCBIfam" id="TIGR02433">
    <property type="entry name" value="lysidine_TilS_C"/>
    <property type="match status" value="1"/>
</dbReference>